<keyword evidence="2" id="KW-0808">Transferase</keyword>
<organism evidence="3 4">
    <name type="scientific">Chitinophaga agrisoli</name>
    <dbReference type="NCBI Taxonomy" id="2607653"/>
    <lineage>
        <taxon>Bacteria</taxon>
        <taxon>Pseudomonadati</taxon>
        <taxon>Bacteroidota</taxon>
        <taxon>Chitinophagia</taxon>
        <taxon>Chitinophagales</taxon>
        <taxon>Chitinophagaceae</taxon>
        <taxon>Chitinophaga</taxon>
    </lineage>
</organism>
<reference evidence="3 4" key="1">
    <citation type="submission" date="2019-09" db="EMBL/GenBank/DDBJ databases">
        <title>Chitinophaga ginsengihumi sp. nov., isolated from soil of ginseng rhizosphere.</title>
        <authorList>
            <person name="Lee J."/>
        </authorList>
    </citation>
    <scope>NUCLEOTIDE SEQUENCE [LARGE SCALE GENOMIC DNA]</scope>
    <source>
        <strain evidence="3 4">BN140078</strain>
    </source>
</reference>
<sequence length="383" mass="43996">MKKPLTTACTDAERTRTHLSEIIKERIWRNGPITFQEYMEMALYYPQLGYYTSDRNKIGPKGDYYTSTNLSAVFGAMIGRQLEEMWDLTGRETFTIVEYGAGTGALCHDVLQYLKNNQLFYDRLRYCIIEKSPFMRMTEQAYLPGEKVSWYDSIAAIGPVTGCILSNELLDNFPVHEVVMANQLMEVYVGYEKGFFELLRPASEALKNYLKELHIVLPKGFRTEVNLQAIDWMKEIACFLKKGFVLTIDYGYPSAELYNQYRCNGTLMCYYQHRINEDPYCHIGEQDITSHVNFSALDHWGSISGLECCGFTEQGYFLRSLGLMDYLRTEEQKKKDNFSSSPEKAAAIHDLLNGIGTKLKIFIQRKGVTPKELMGLSLTRMAV</sequence>
<dbReference type="Pfam" id="PF02636">
    <property type="entry name" value="Methyltransf_28"/>
    <property type="match status" value="1"/>
</dbReference>
<name>A0A5B2VGZ0_9BACT</name>
<dbReference type="InterPro" id="IPR029063">
    <property type="entry name" value="SAM-dependent_MTases_sf"/>
</dbReference>
<dbReference type="SUPFAM" id="SSF53335">
    <property type="entry name" value="S-adenosyl-L-methionine-dependent methyltransferases"/>
    <property type="match status" value="1"/>
</dbReference>
<evidence type="ECO:0008006" key="5">
    <source>
        <dbReference type="Google" id="ProtNLM"/>
    </source>
</evidence>
<evidence type="ECO:0000313" key="3">
    <source>
        <dbReference type="EMBL" id="KAA2238381.1"/>
    </source>
</evidence>
<dbReference type="RefSeq" id="WP_149839563.1">
    <property type="nucleotide sequence ID" value="NZ_VUOC01000004.1"/>
</dbReference>
<dbReference type="PANTHER" id="PTHR12049:SF7">
    <property type="entry name" value="PROTEIN ARGININE METHYLTRANSFERASE NDUFAF7, MITOCHONDRIAL"/>
    <property type="match status" value="1"/>
</dbReference>
<dbReference type="AlphaFoldDB" id="A0A5B2VGZ0"/>
<dbReference type="InterPro" id="IPR038375">
    <property type="entry name" value="NDUFAF7_sf"/>
</dbReference>
<dbReference type="GO" id="GO:0032259">
    <property type="term" value="P:methylation"/>
    <property type="evidence" value="ECO:0007669"/>
    <property type="project" value="UniProtKB-KW"/>
</dbReference>
<dbReference type="Proteomes" id="UP000324611">
    <property type="component" value="Unassembled WGS sequence"/>
</dbReference>
<dbReference type="EMBL" id="VUOC01000004">
    <property type="protein sequence ID" value="KAA2238381.1"/>
    <property type="molecule type" value="Genomic_DNA"/>
</dbReference>
<accession>A0A5B2VGZ0</accession>
<dbReference type="InterPro" id="IPR003788">
    <property type="entry name" value="NDUFAF7"/>
</dbReference>
<reference evidence="3 4" key="2">
    <citation type="submission" date="2019-09" db="EMBL/GenBank/DDBJ databases">
        <authorList>
            <person name="Jin C."/>
        </authorList>
    </citation>
    <scope>NUCLEOTIDE SEQUENCE [LARGE SCALE GENOMIC DNA]</scope>
    <source>
        <strain evidence="3 4">BN140078</strain>
    </source>
</reference>
<protein>
    <recommendedName>
        <fullName evidence="5">SAM-dependent MidA family methyltransferase</fullName>
    </recommendedName>
</protein>
<proteinExistence type="predicted"/>
<gene>
    <name evidence="3" type="ORF">F0L74_19305</name>
</gene>
<comment type="caution">
    <text evidence="3">The sequence shown here is derived from an EMBL/GenBank/DDBJ whole genome shotgun (WGS) entry which is preliminary data.</text>
</comment>
<evidence type="ECO:0000256" key="1">
    <source>
        <dbReference type="ARBA" id="ARBA00022603"/>
    </source>
</evidence>
<dbReference type="Gene3D" id="3.40.50.12710">
    <property type="match status" value="1"/>
</dbReference>
<dbReference type="GO" id="GO:0035243">
    <property type="term" value="F:protein-arginine omega-N symmetric methyltransferase activity"/>
    <property type="evidence" value="ECO:0007669"/>
    <property type="project" value="TreeGrafter"/>
</dbReference>
<keyword evidence="1" id="KW-0489">Methyltransferase</keyword>
<dbReference type="PANTHER" id="PTHR12049">
    <property type="entry name" value="PROTEIN ARGININE METHYLTRANSFERASE NDUFAF7, MITOCHONDRIAL"/>
    <property type="match status" value="1"/>
</dbReference>
<evidence type="ECO:0000256" key="2">
    <source>
        <dbReference type="ARBA" id="ARBA00022679"/>
    </source>
</evidence>
<evidence type="ECO:0000313" key="4">
    <source>
        <dbReference type="Proteomes" id="UP000324611"/>
    </source>
</evidence>
<keyword evidence="4" id="KW-1185">Reference proteome</keyword>